<reference evidence="1 2" key="2">
    <citation type="journal article" date="2016" name="ISME J.">
        <title>Physiological and genomic characterization of two novel marine thaumarchaeal strains indicates niche differentiation.</title>
        <authorList>
            <person name="Bayer B."/>
            <person name="Vojvoda J."/>
            <person name="Offre P."/>
            <person name="Alves R.J."/>
            <person name="Elisabeth N.H."/>
            <person name="Garcia J.A."/>
            <person name="Volland J.M."/>
            <person name="Srivastava A."/>
            <person name="Schleper C."/>
            <person name="Herndl G.J."/>
        </authorList>
    </citation>
    <scope>NUCLEOTIDE SEQUENCE [LARGE SCALE GENOMIC DNA]</scope>
    <source>
        <strain evidence="1 2">D3C</strain>
    </source>
</reference>
<dbReference type="HOGENOM" id="CLU_2678689_0_0_2"/>
<gene>
    <name evidence="1" type="ORF">NPIRD3C_0962</name>
</gene>
<reference evidence="2" key="1">
    <citation type="submission" date="2015-02" db="EMBL/GenBank/DDBJ databases">
        <title>Characterization of two novel Thaumarchaeota isolated from the Northern Adriatic Sea.</title>
        <authorList>
            <person name="Bayer B."/>
            <person name="Vojvoda J."/>
            <person name="Offre P."/>
            <person name="Srivastava A."/>
            <person name="Elisabeth N."/>
            <person name="Garcia J.A.L."/>
            <person name="Schleper C."/>
            <person name="Herndl G.J."/>
        </authorList>
    </citation>
    <scope>NUCLEOTIDE SEQUENCE [LARGE SCALE GENOMIC DNA]</scope>
    <source>
        <strain evidence="2">D3C</strain>
    </source>
</reference>
<evidence type="ECO:0000313" key="1">
    <source>
        <dbReference type="EMBL" id="AJM92174.1"/>
    </source>
</evidence>
<dbReference type="AlphaFoldDB" id="A0A0C5BVC4"/>
<evidence type="ECO:0000313" key="2">
    <source>
        <dbReference type="Proteomes" id="UP000032027"/>
    </source>
</evidence>
<dbReference type="STRING" id="1582439.NPIRD3C_0962"/>
<dbReference type="KEGG" id="nid:NPIRD3C_0962"/>
<sequence length="74" mass="8596">MGRRVRERSQVFNQAESKRLCSGKLRMPQHTRTWCSSRTSERQTAIQNATPEEFGQVLEVFEKLNIGKTDQAKK</sequence>
<name>A0A0C5BVC4_9ARCH</name>
<dbReference type="Proteomes" id="UP000032027">
    <property type="component" value="Chromosome"/>
</dbReference>
<protein>
    <submittedName>
        <fullName evidence="1">Uncharacterized protein</fullName>
    </submittedName>
</protein>
<organism evidence="1 2">
    <name type="scientific">Nitrosopumilus piranensis</name>
    <dbReference type="NCBI Taxonomy" id="1582439"/>
    <lineage>
        <taxon>Archaea</taxon>
        <taxon>Nitrososphaerota</taxon>
        <taxon>Nitrososphaeria</taxon>
        <taxon>Nitrosopumilales</taxon>
        <taxon>Nitrosopumilaceae</taxon>
        <taxon>Nitrosopumilus</taxon>
    </lineage>
</organism>
<dbReference type="EMBL" id="CP010868">
    <property type="protein sequence ID" value="AJM92174.1"/>
    <property type="molecule type" value="Genomic_DNA"/>
</dbReference>
<reference evidence="1 2" key="3">
    <citation type="journal article" date="2019" name="Int. J. Syst. Evol. Microbiol.">
        <title>Nitrosopumilus adriaticus sp. nov. and Nitrosopumilus piranensis sp. nov., two ammonia-oxidizing archaea from the Adriatic Sea and members of the class Nitrososphaeria.</title>
        <authorList>
            <person name="Bayer B."/>
            <person name="Vojvoda J."/>
            <person name="Reinthaler T."/>
            <person name="Reyes C."/>
            <person name="Pinto M."/>
            <person name="Herndl G.J."/>
        </authorList>
    </citation>
    <scope>NUCLEOTIDE SEQUENCE [LARGE SCALE GENOMIC DNA]</scope>
    <source>
        <strain evidence="1 2">D3C</strain>
    </source>
</reference>
<proteinExistence type="predicted"/>
<keyword evidence="2" id="KW-1185">Reference proteome</keyword>
<accession>A0A0C5BVC4</accession>